<protein>
    <submittedName>
        <fullName evidence="4">CRAL-TRIO domain-containing protein</fullName>
    </submittedName>
</protein>
<gene>
    <name evidence="2" type="ORF">ASIM_LOCUS2814</name>
</gene>
<dbReference type="WBParaSite" id="ASIM_0000296501-mRNA-1">
    <property type="protein sequence ID" value="ASIM_0000296501-mRNA-1"/>
    <property type="gene ID" value="ASIM_0000296501"/>
</dbReference>
<dbReference type="CDD" id="cd00170">
    <property type="entry name" value="SEC14"/>
    <property type="match status" value="1"/>
</dbReference>
<dbReference type="SUPFAM" id="SSF52087">
    <property type="entry name" value="CRAL/TRIO domain"/>
    <property type="match status" value="1"/>
</dbReference>
<dbReference type="Pfam" id="PF00650">
    <property type="entry name" value="CRAL_TRIO"/>
    <property type="match status" value="1"/>
</dbReference>
<sequence>MCSGVRSSILYIMDLNGLRYDKRLFSLITGALAGISQFMSENYVELIHSFVLVNAPSFITAIWSVAKPLLPERTRNKVQIFGAGWRNEILNLAVPDVLPAFWNNDEIDVFKADIERSAALDPVNYFKTDSFKHSDMITIAAGQSDCIDISAQKVCCLQRNTFENNNSLLNVLKCPFYLMRSVIVRTKEFDHL</sequence>
<feature type="domain" description="CRAL-TRIO" evidence="1">
    <location>
        <begin position="1"/>
        <end position="110"/>
    </location>
</feature>
<dbReference type="Gene3D" id="3.40.525.10">
    <property type="entry name" value="CRAL-TRIO lipid binding domain"/>
    <property type="match status" value="1"/>
</dbReference>
<accession>A0A0M3J5Y1</accession>
<keyword evidence="3" id="KW-1185">Reference proteome</keyword>
<dbReference type="EMBL" id="UYRR01004008">
    <property type="protein sequence ID" value="VDK20658.1"/>
    <property type="molecule type" value="Genomic_DNA"/>
</dbReference>
<name>A0A0M3J5Y1_ANISI</name>
<dbReference type="InterPro" id="IPR001251">
    <property type="entry name" value="CRAL-TRIO_dom"/>
</dbReference>
<dbReference type="PROSITE" id="PS50191">
    <property type="entry name" value="CRAL_TRIO"/>
    <property type="match status" value="1"/>
</dbReference>
<evidence type="ECO:0000313" key="4">
    <source>
        <dbReference type="WBParaSite" id="ASIM_0000296501-mRNA-1"/>
    </source>
</evidence>
<organism evidence="4">
    <name type="scientific">Anisakis simplex</name>
    <name type="common">Herring worm</name>
    <dbReference type="NCBI Taxonomy" id="6269"/>
    <lineage>
        <taxon>Eukaryota</taxon>
        <taxon>Metazoa</taxon>
        <taxon>Ecdysozoa</taxon>
        <taxon>Nematoda</taxon>
        <taxon>Chromadorea</taxon>
        <taxon>Rhabditida</taxon>
        <taxon>Spirurina</taxon>
        <taxon>Ascaridomorpha</taxon>
        <taxon>Ascaridoidea</taxon>
        <taxon>Anisakidae</taxon>
        <taxon>Anisakis</taxon>
        <taxon>Anisakis simplex complex</taxon>
    </lineage>
</organism>
<dbReference type="Gene3D" id="2.60.120.680">
    <property type="entry name" value="GOLD domain"/>
    <property type="match status" value="1"/>
</dbReference>
<evidence type="ECO:0000313" key="3">
    <source>
        <dbReference type="Proteomes" id="UP000267096"/>
    </source>
</evidence>
<evidence type="ECO:0000259" key="1">
    <source>
        <dbReference type="PROSITE" id="PS50191"/>
    </source>
</evidence>
<evidence type="ECO:0000313" key="2">
    <source>
        <dbReference type="EMBL" id="VDK20658.1"/>
    </source>
</evidence>
<dbReference type="PANTHER" id="PTHR47159">
    <property type="entry name" value="PROTEIN CBG07705-RELATED"/>
    <property type="match status" value="1"/>
</dbReference>
<reference evidence="4" key="1">
    <citation type="submission" date="2017-02" db="UniProtKB">
        <authorList>
            <consortium name="WormBaseParasite"/>
        </authorList>
    </citation>
    <scope>IDENTIFICATION</scope>
</reference>
<dbReference type="PANTHER" id="PTHR47159:SF3">
    <property type="entry name" value="CRAL-TRIO DOMAIN-CONTAINING PROTEIN"/>
    <property type="match status" value="1"/>
</dbReference>
<dbReference type="AlphaFoldDB" id="A0A0M3J5Y1"/>
<proteinExistence type="predicted"/>
<dbReference type="OrthoDB" id="1434354at2759"/>
<reference evidence="2 3" key="2">
    <citation type="submission" date="2018-11" db="EMBL/GenBank/DDBJ databases">
        <authorList>
            <consortium name="Pathogen Informatics"/>
        </authorList>
    </citation>
    <scope>NUCLEOTIDE SEQUENCE [LARGE SCALE GENOMIC DNA]</scope>
</reference>
<dbReference type="Proteomes" id="UP000267096">
    <property type="component" value="Unassembled WGS sequence"/>
</dbReference>
<dbReference type="InterPro" id="IPR036865">
    <property type="entry name" value="CRAL-TRIO_dom_sf"/>
</dbReference>
<dbReference type="InterPro" id="IPR053302">
    <property type="entry name" value="CRAL-TRIO_domain"/>
</dbReference>